<dbReference type="EMBL" id="QURB01000006">
    <property type="protein sequence ID" value="RFC54031.1"/>
    <property type="molecule type" value="Genomic_DNA"/>
</dbReference>
<feature type="domain" description="Secretion system C-terminal sorting" evidence="3">
    <location>
        <begin position="223"/>
        <end position="281"/>
    </location>
</feature>
<dbReference type="RefSeq" id="WP_116881312.1">
    <property type="nucleotide sequence ID" value="NZ_QURB01000006.1"/>
</dbReference>
<organism evidence="4 5">
    <name type="scientific">Brumimicrobium aurantiacum</name>
    <dbReference type="NCBI Taxonomy" id="1737063"/>
    <lineage>
        <taxon>Bacteria</taxon>
        <taxon>Pseudomonadati</taxon>
        <taxon>Bacteroidota</taxon>
        <taxon>Flavobacteriia</taxon>
        <taxon>Flavobacteriales</taxon>
        <taxon>Crocinitomicaceae</taxon>
        <taxon>Brumimicrobium</taxon>
    </lineage>
</organism>
<dbReference type="Pfam" id="PF18962">
    <property type="entry name" value="Por_Secre_tail"/>
    <property type="match status" value="1"/>
</dbReference>
<name>A0A3E1EWU6_9FLAO</name>
<feature type="chain" id="PRO_5017659344" evidence="2">
    <location>
        <begin position="19"/>
        <end position="295"/>
    </location>
</feature>
<keyword evidence="1 2" id="KW-0732">Signal</keyword>
<accession>A0A3E1EWU6</accession>
<feature type="signal peptide" evidence="2">
    <location>
        <begin position="1"/>
        <end position="18"/>
    </location>
</feature>
<comment type="caution">
    <text evidence="4">The sequence shown here is derived from an EMBL/GenBank/DDBJ whole genome shotgun (WGS) entry which is preliminary data.</text>
</comment>
<protein>
    <submittedName>
        <fullName evidence="4">T9SS C-terminal target domain-containing protein</fullName>
    </submittedName>
</protein>
<evidence type="ECO:0000313" key="5">
    <source>
        <dbReference type="Proteomes" id="UP000257127"/>
    </source>
</evidence>
<proteinExistence type="predicted"/>
<evidence type="ECO:0000313" key="4">
    <source>
        <dbReference type="EMBL" id="RFC54031.1"/>
    </source>
</evidence>
<keyword evidence="5" id="KW-1185">Reference proteome</keyword>
<evidence type="ECO:0000259" key="3">
    <source>
        <dbReference type="Pfam" id="PF18962"/>
    </source>
</evidence>
<dbReference type="OrthoDB" id="1413366at2"/>
<dbReference type="NCBIfam" id="TIGR04183">
    <property type="entry name" value="Por_Secre_tail"/>
    <property type="match status" value="1"/>
</dbReference>
<dbReference type="Proteomes" id="UP000257127">
    <property type="component" value="Unassembled WGS sequence"/>
</dbReference>
<evidence type="ECO:0000256" key="1">
    <source>
        <dbReference type="ARBA" id="ARBA00022729"/>
    </source>
</evidence>
<reference evidence="4 5" key="1">
    <citation type="submission" date="2018-08" db="EMBL/GenBank/DDBJ databases">
        <title>The draft genome squence of Brumimicrobium sp. N62.</title>
        <authorList>
            <person name="Du Z.-J."/>
            <person name="Luo H.-R."/>
        </authorList>
    </citation>
    <scope>NUCLEOTIDE SEQUENCE [LARGE SCALE GENOMIC DNA]</scope>
    <source>
        <strain evidence="4 5">N62</strain>
    </source>
</reference>
<dbReference type="AlphaFoldDB" id="A0A3E1EWU6"/>
<gene>
    <name evidence="4" type="ORF">DXU93_10860</name>
</gene>
<sequence>MKNTITLLLCLSASFVFGQNYNQMLDHKSEWHLTNCFSGCTTDMYYTDGDTLHNGKNYKILNGYHFISRTFWLREDIQQKQVFLSIPDGNKREEHLLYDFSLNVGDSINIKNPISPFPDSPGYFTVDSIINRQIIDGSDRRFFYLSPSSTTSNIEYPVWIEGIGSLSLVNAPGGTPDVNDAGKISCYFNNGNLSYSQMDSIETCDPVYNSTIKEDIITNGVQVYPTHCNEDLYVSSTPEPIEGIEIINLNGAKVLEKSKLNNHFNTLDVSQLNAGIFIVKVFLPGEFRSFKIVKR</sequence>
<dbReference type="InterPro" id="IPR026444">
    <property type="entry name" value="Secre_tail"/>
</dbReference>
<evidence type="ECO:0000256" key="2">
    <source>
        <dbReference type="SAM" id="SignalP"/>
    </source>
</evidence>